<name>A0A0K9P7U6_ZOSMR</name>
<dbReference type="InterPro" id="IPR013087">
    <property type="entry name" value="Znf_C2H2_type"/>
</dbReference>
<keyword evidence="4 9" id="KW-0863">Zinc-finger</keyword>
<dbReference type="SUPFAM" id="SSF57667">
    <property type="entry name" value="beta-beta-alpha zinc fingers"/>
    <property type="match status" value="1"/>
</dbReference>
<feature type="compositionally biased region" description="Basic residues" evidence="10">
    <location>
        <begin position="20"/>
        <end position="31"/>
    </location>
</feature>
<dbReference type="GO" id="GO:0005634">
    <property type="term" value="C:nucleus"/>
    <property type="evidence" value="ECO:0007669"/>
    <property type="project" value="UniProtKB-SubCell"/>
</dbReference>
<gene>
    <name evidence="12" type="ORF">ZOSMA_37G01300</name>
</gene>
<evidence type="ECO:0000256" key="4">
    <source>
        <dbReference type="ARBA" id="ARBA00022771"/>
    </source>
</evidence>
<dbReference type="Gene3D" id="3.30.160.60">
    <property type="entry name" value="Classic Zinc Finger"/>
    <property type="match status" value="1"/>
</dbReference>
<dbReference type="PANTHER" id="PTHR26374:SF456">
    <property type="entry name" value="ZINC FINGER PROTEIN ZAT5-LIKE"/>
    <property type="match status" value="1"/>
</dbReference>
<dbReference type="AlphaFoldDB" id="A0A0K9P7U6"/>
<dbReference type="Proteomes" id="UP000036987">
    <property type="component" value="Unassembled WGS sequence"/>
</dbReference>
<evidence type="ECO:0000256" key="8">
    <source>
        <dbReference type="ARBA" id="ARBA00023242"/>
    </source>
</evidence>
<keyword evidence="6" id="KW-0805">Transcription regulation</keyword>
<comment type="subcellular location">
    <subcellularLocation>
        <location evidence="1">Nucleus</location>
    </subcellularLocation>
</comment>
<evidence type="ECO:0000256" key="7">
    <source>
        <dbReference type="ARBA" id="ARBA00023163"/>
    </source>
</evidence>
<evidence type="ECO:0000256" key="1">
    <source>
        <dbReference type="ARBA" id="ARBA00004123"/>
    </source>
</evidence>
<feature type="compositionally biased region" description="Low complexity" evidence="10">
    <location>
        <begin position="34"/>
        <end position="59"/>
    </location>
</feature>
<evidence type="ECO:0000256" key="10">
    <source>
        <dbReference type="SAM" id="MobiDB-lite"/>
    </source>
</evidence>
<dbReference type="PROSITE" id="PS00028">
    <property type="entry name" value="ZINC_FINGER_C2H2_1"/>
    <property type="match status" value="2"/>
</dbReference>
<keyword evidence="7" id="KW-0804">Transcription</keyword>
<evidence type="ECO:0000256" key="5">
    <source>
        <dbReference type="ARBA" id="ARBA00022833"/>
    </source>
</evidence>
<dbReference type="SMART" id="SM00355">
    <property type="entry name" value="ZnF_C2H2"/>
    <property type="match status" value="2"/>
</dbReference>
<feature type="region of interest" description="Disordered" evidence="10">
    <location>
        <begin position="18"/>
        <end position="69"/>
    </location>
</feature>
<dbReference type="STRING" id="29655.A0A0K9P7U6"/>
<keyword evidence="8" id="KW-0539">Nucleus</keyword>
<evidence type="ECO:0000256" key="2">
    <source>
        <dbReference type="ARBA" id="ARBA00022723"/>
    </source>
</evidence>
<protein>
    <submittedName>
        <fullName evidence="12">Zinc finger family protein</fullName>
    </submittedName>
</protein>
<dbReference type="OrthoDB" id="6077919at2759"/>
<dbReference type="Pfam" id="PF13912">
    <property type="entry name" value="zf-C2H2_6"/>
    <property type="match status" value="2"/>
</dbReference>
<keyword evidence="5" id="KW-0862">Zinc</keyword>
<dbReference type="GO" id="GO:0008270">
    <property type="term" value="F:zinc ion binding"/>
    <property type="evidence" value="ECO:0007669"/>
    <property type="project" value="UniProtKB-KW"/>
</dbReference>
<sequence length="250" mass="27207">MGMEAVYDGSVDDYSSHSIMKGKRTKRRRNFNRSPMSTTTTTTTVSTTSSGSDISGSRNSTDDTITKKEEEDEEMANCLILLAQGRGLITGDTDIGRCVYQCTTCDKSFPSFQALGGHRTSHKKPKTSTSTAVMMIKGKNKSTQEESSLIKINNILLSPFVGGTKSKVHRCSICGSEFSSGQALGGHMRRHRSTMVLEEKKEKKLVFGLDLNLPAPSEIDMTVDPSSPSIGYHCILPILAELPLLSKLSS</sequence>
<dbReference type="PANTHER" id="PTHR26374">
    <property type="entry name" value="ZINC FINGER PROTEIN ZAT5"/>
    <property type="match status" value="1"/>
</dbReference>
<organism evidence="12 13">
    <name type="scientific">Zostera marina</name>
    <name type="common">Eelgrass</name>
    <dbReference type="NCBI Taxonomy" id="29655"/>
    <lineage>
        <taxon>Eukaryota</taxon>
        <taxon>Viridiplantae</taxon>
        <taxon>Streptophyta</taxon>
        <taxon>Embryophyta</taxon>
        <taxon>Tracheophyta</taxon>
        <taxon>Spermatophyta</taxon>
        <taxon>Magnoliopsida</taxon>
        <taxon>Liliopsida</taxon>
        <taxon>Zosteraceae</taxon>
        <taxon>Zostera</taxon>
    </lineage>
</organism>
<evidence type="ECO:0000256" key="6">
    <source>
        <dbReference type="ARBA" id="ARBA00023015"/>
    </source>
</evidence>
<feature type="compositionally biased region" description="Basic and acidic residues" evidence="10">
    <location>
        <begin position="60"/>
        <end position="69"/>
    </location>
</feature>
<reference evidence="13" key="1">
    <citation type="journal article" date="2016" name="Nature">
        <title>The genome of the seagrass Zostera marina reveals angiosperm adaptation to the sea.</title>
        <authorList>
            <person name="Olsen J.L."/>
            <person name="Rouze P."/>
            <person name="Verhelst B."/>
            <person name="Lin Y.-C."/>
            <person name="Bayer T."/>
            <person name="Collen J."/>
            <person name="Dattolo E."/>
            <person name="De Paoli E."/>
            <person name="Dittami S."/>
            <person name="Maumus F."/>
            <person name="Michel G."/>
            <person name="Kersting A."/>
            <person name="Lauritano C."/>
            <person name="Lohaus R."/>
            <person name="Toepel M."/>
            <person name="Tonon T."/>
            <person name="Vanneste K."/>
            <person name="Amirebrahimi M."/>
            <person name="Brakel J."/>
            <person name="Bostroem C."/>
            <person name="Chovatia M."/>
            <person name="Grimwood J."/>
            <person name="Jenkins J.W."/>
            <person name="Jueterbock A."/>
            <person name="Mraz A."/>
            <person name="Stam W.T."/>
            <person name="Tice H."/>
            <person name="Bornberg-Bauer E."/>
            <person name="Green P.J."/>
            <person name="Pearson G.A."/>
            <person name="Procaccini G."/>
            <person name="Duarte C.M."/>
            <person name="Schmutz J."/>
            <person name="Reusch T.B.H."/>
            <person name="Van de Peer Y."/>
        </authorList>
    </citation>
    <scope>NUCLEOTIDE SEQUENCE [LARGE SCALE GENOMIC DNA]</scope>
    <source>
        <strain evidence="13">cv. Finnish</strain>
    </source>
</reference>
<evidence type="ECO:0000259" key="11">
    <source>
        <dbReference type="PROSITE" id="PS50157"/>
    </source>
</evidence>
<feature type="domain" description="C2H2-type" evidence="11">
    <location>
        <begin position="100"/>
        <end position="127"/>
    </location>
</feature>
<proteinExistence type="predicted"/>
<evidence type="ECO:0000256" key="9">
    <source>
        <dbReference type="PROSITE-ProRule" id="PRU00042"/>
    </source>
</evidence>
<evidence type="ECO:0000313" key="12">
    <source>
        <dbReference type="EMBL" id="KMZ64245.1"/>
    </source>
</evidence>
<keyword evidence="2" id="KW-0479">Metal-binding</keyword>
<keyword evidence="13" id="KW-1185">Reference proteome</keyword>
<evidence type="ECO:0000256" key="3">
    <source>
        <dbReference type="ARBA" id="ARBA00022737"/>
    </source>
</evidence>
<dbReference type="InterPro" id="IPR036236">
    <property type="entry name" value="Znf_C2H2_sf"/>
</dbReference>
<comment type="caution">
    <text evidence="12">The sequence shown here is derived from an EMBL/GenBank/DDBJ whole genome shotgun (WGS) entry which is preliminary data.</text>
</comment>
<accession>A0A0K9P7U6</accession>
<evidence type="ECO:0000313" key="13">
    <source>
        <dbReference type="Proteomes" id="UP000036987"/>
    </source>
</evidence>
<dbReference type="EMBL" id="LFYR01001173">
    <property type="protein sequence ID" value="KMZ64245.1"/>
    <property type="molecule type" value="Genomic_DNA"/>
</dbReference>
<keyword evidence="3" id="KW-0677">Repeat</keyword>
<dbReference type="PROSITE" id="PS50157">
    <property type="entry name" value="ZINC_FINGER_C2H2_2"/>
    <property type="match status" value="2"/>
</dbReference>
<feature type="domain" description="C2H2-type" evidence="11">
    <location>
        <begin position="169"/>
        <end position="196"/>
    </location>
</feature>